<evidence type="ECO:0000256" key="1">
    <source>
        <dbReference type="ARBA" id="ARBA00012513"/>
    </source>
</evidence>
<name>A0A430FUP3_9BIFI</name>
<dbReference type="PANTHER" id="PTHR43289">
    <property type="entry name" value="MITOGEN-ACTIVATED PROTEIN KINASE KINASE KINASE 20-RELATED"/>
    <property type="match status" value="1"/>
</dbReference>
<accession>A0A430FUP3</accession>
<dbReference type="PROSITE" id="PS50011">
    <property type="entry name" value="PROTEIN_KINASE_DOM"/>
    <property type="match status" value="1"/>
</dbReference>
<keyword evidence="4" id="KW-0547">Nucleotide-binding</keyword>
<dbReference type="EC" id="2.7.11.1" evidence="1"/>
<keyword evidence="2 9" id="KW-0723">Serine/threonine-protein kinase</keyword>
<organism evidence="9 10">
    <name type="scientific">Bifidobacterium samirii</name>
    <dbReference type="NCBI Taxonomy" id="2306974"/>
    <lineage>
        <taxon>Bacteria</taxon>
        <taxon>Bacillati</taxon>
        <taxon>Actinomycetota</taxon>
        <taxon>Actinomycetes</taxon>
        <taxon>Bifidobacteriales</taxon>
        <taxon>Bifidobacteriaceae</taxon>
        <taxon>Bifidobacterium</taxon>
    </lineage>
</organism>
<feature type="region of interest" description="Disordered" evidence="7">
    <location>
        <begin position="359"/>
        <end position="400"/>
    </location>
</feature>
<dbReference type="RefSeq" id="WP_125968051.1">
    <property type="nucleotide sequence ID" value="NZ_QXGK01000006.1"/>
</dbReference>
<comment type="caution">
    <text evidence="9">The sequence shown here is derived from an EMBL/GenBank/DDBJ whole genome shotgun (WGS) entry which is preliminary data.</text>
</comment>
<keyword evidence="10" id="KW-1185">Reference proteome</keyword>
<evidence type="ECO:0000313" key="10">
    <source>
        <dbReference type="Proteomes" id="UP000287470"/>
    </source>
</evidence>
<dbReference type="InterPro" id="IPR011009">
    <property type="entry name" value="Kinase-like_dom_sf"/>
</dbReference>
<dbReference type="InterPro" id="IPR008266">
    <property type="entry name" value="Tyr_kinase_AS"/>
</dbReference>
<dbReference type="CDD" id="cd14014">
    <property type="entry name" value="STKc_PknB_like"/>
    <property type="match status" value="1"/>
</dbReference>
<dbReference type="Gene3D" id="1.10.510.10">
    <property type="entry name" value="Transferase(Phosphotransferase) domain 1"/>
    <property type="match status" value="1"/>
</dbReference>
<proteinExistence type="predicted"/>
<dbReference type="InterPro" id="IPR000719">
    <property type="entry name" value="Prot_kinase_dom"/>
</dbReference>
<feature type="domain" description="Protein kinase" evidence="8">
    <location>
        <begin position="16"/>
        <end position="251"/>
    </location>
</feature>
<protein>
    <recommendedName>
        <fullName evidence="1">non-specific serine/threonine protein kinase</fullName>
        <ecNumber evidence="1">2.7.11.1</ecNumber>
    </recommendedName>
</protein>
<evidence type="ECO:0000256" key="4">
    <source>
        <dbReference type="ARBA" id="ARBA00022741"/>
    </source>
</evidence>
<dbReference type="EMBL" id="QXGK01000006">
    <property type="protein sequence ID" value="RSX57187.1"/>
    <property type="molecule type" value="Genomic_DNA"/>
</dbReference>
<dbReference type="SUPFAM" id="SSF56112">
    <property type="entry name" value="Protein kinase-like (PK-like)"/>
    <property type="match status" value="1"/>
</dbReference>
<evidence type="ECO:0000259" key="8">
    <source>
        <dbReference type="PROSITE" id="PS50011"/>
    </source>
</evidence>
<evidence type="ECO:0000256" key="3">
    <source>
        <dbReference type="ARBA" id="ARBA00022679"/>
    </source>
</evidence>
<feature type="compositionally biased region" description="Low complexity" evidence="7">
    <location>
        <begin position="288"/>
        <end position="299"/>
    </location>
</feature>
<dbReference type="GO" id="GO:0004674">
    <property type="term" value="F:protein serine/threonine kinase activity"/>
    <property type="evidence" value="ECO:0007669"/>
    <property type="project" value="UniProtKB-KW"/>
</dbReference>
<sequence length="598" mass="61563">MDDTQVMHAMALDDAYHVIRTLASGPQGVTELVDFDGAGPFVRKKMPLELTRRRLWSTLAECRSPRLPRVESTYELPDAFVVVYDYVAGDTLDALVAAHGPMDEAGAVRTVRQLCEAAGELHAHGIVHRDITPANIVMAADGVHLIDFGIARERGGAKPVARDTVPLGTYGFAAPEQFGFAPSDARSDLYAIGRVLGYLLTGVRPDDQRSYDERLAATPMSLRTRRVIGVACAFEPSARYADAAAFLRALDGDGSVGGAGMDDAASTGVGTGAGDGVPGGPGAGVSDGPGSADAGVSGADGAVNRVRESVAAAAGRASGIVPTLSRIRVPGWLVAALLVAAVAVGYLLPGGPSWTTDGSVSGTAGSAAGASRGNGSSSGKPSGSSSDGGSSAGTSAAGATDATTFVDESVELVESGWRSERGYVTYVVCLRNNDAGHAVKYLTIHAVARKADGSVLFSDDHTIGGLYAGQTRYEAMTFGDGSSDPATVDFEIGASSVSSVIASDAVESYEVSGTISHTDGFGGVTFTGEATLRSSGDDLLGTSGGKAVLVLRDRAGNIVYGDSTYFDRPAMGKARSVTLTVYPDGIDYDSYEMYAYDW</sequence>
<evidence type="ECO:0000256" key="6">
    <source>
        <dbReference type="ARBA" id="ARBA00022840"/>
    </source>
</evidence>
<keyword evidence="6" id="KW-0067">ATP-binding</keyword>
<evidence type="ECO:0000256" key="5">
    <source>
        <dbReference type="ARBA" id="ARBA00022777"/>
    </source>
</evidence>
<gene>
    <name evidence="9" type="ORF">D2E24_0780</name>
</gene>
<reference evidence="9 10" key="1">
    <citation type="submission" date="2018-09" db="EMBL/GenBank/DDBJ databases">
        <title>Characterization of the phylogenetic diversity of five novel species belonging to the genus Bifidobacterium.</title>
        <authorList>
            <person name="Lugli G.A."/>
            <person name="Duranti S."/>
            <person name="Milani C."/>
        </authorList>
    </citation>
    <scope>NUCLEOTIDE SEQUENCE [LARGE SCALE GENOMIC DNA]</scope>
    <source>
        <strain evidence="9 10">2033B</strain>
    </source>
</reference>
<dbReference type="PROSITE" id="PS00109">
    <property type="entry name" value="PROTEIN_KINASE_TYR"/>
    <property type="match status" value="1"/>
</dbReference>
<evidence type="ECO:0000313" key="9">
    <source>
        <dbReference type="EMBL" id="RSX57187.1"/>
    </source>
</evidence>
<dbReference type="AlphaFoldDB" id="A0A430FUP3"/>
<dbReference type="SMART" id="SM00220">
    <property type="entry name" value="S_TKc"/>
    <property type="match status" value="1"/>
</dbReference>
<evidence type="ECO:0000256" key="2">
    <source>
        <dbReference type="ARBA" id="ARBA00022527"/>
    </source>
</evidence>
<feature type="region of interest" description="Disordered" evidence="7">
    <location>
        <begin position="267"/>
        <end position="299"/>
    </location>
</feature>
<feature type="compositionally biased region" description="Gly residues" evidence="7">
    <location>
        <begin position="269"/>
        <end position="287"/>
    </location>
</feature>
<dbReference type="PANTHER" id="PTHR43289:SF6">
    <property type="entry name" value="SERINE_THREONINE-PROTEIN KINASE NEKL-3"/>
    <property type="match status" value="1"/>
</dbReference>
<dbReference type="Pfam" id="PF00069">
    <property type="entry name" value="Pkinase"/>
    <property type="match status" value="1"/>
</dbReference>
<dbReference type="GO" id="GO:0005524">
    <property type="term" value="F:ATP binding"/>
    <property type="evidence" value="ECO:0007669"/>
    <property type="project" value="UniProtKB-KW"/>
</dbReference>
<dbReference type="Proteomes" id="UP000287470">
    <property type="component" value="Unassembled WGS sequence"/>
</dbReference>
<keyword evidence="3" id="KW-0808">Transferase</keyword>
<dbReference type="OrthoDB" id="9762169at2"/>
<keyword evidence="5 9" id="KW-0418">Kinase</keyword>
<evidence type="ECO:0000256" key="7">
    <source>
        <dbReference type="SAM" id="MobiDB-lite"/>
    </source>
</evidence>
<feature type="compositionally biased region" description="Low complexity" evidence="7">
    <location>
        <begin position="359"/>
        <end position="399"/>
    </location>
</feature>